<proteinExistence type="predicted"/>
<protein>
    <submittedName>
        <fullName evidence="2">Uncharacterized protein</fullName>
    </submittedName>
</protein>
<evidence type="ECO:0000313" key="2">
    <source>
        <dbReference type="EMBL" id="MBB2974467.1"/>
    </source>
</evidence>
<gene>
    <name evidence="2" type="ORF">FHX49_000008</name>
</gene>
<accession>A0A7W4YLX2</accession>
<dbReference type="EMBL" id="JACHWQ010000001">
    <property type="protein sequence ID" value="MBB2974467.1"/>
    <property type="molecule type" value="Genomic_DNA"/>
</dbReference>
<comment type="caution">
    <text evidence="2">The sequence shown here is derived from an EMBL/GenBank/DDBJ whole genome shotgun (WGS) entry which is preliminary data.</text>
</comment>
<keyword evidence="3" id="KW-1185">Reference proteome</keyword>
<name>A0A7W4YLX2_9MICO</name>
<keyword evidence="1" id="KW-0472">Membrane</keyword>
<keyword evidence="1" id="KW-1133">Transmembrane helix</keyword>
<evidence type="ECO:0000313" key="3">
    <source>
        <dbReference type="Proteomes" id="UP000529310"/>
    </source>
</evidence>
<keyword evidence="1" id="KW-0812">Transmembrane</keyword>
<feature type="transmembrane region" description="Helical" evidence="1">
    <location>
        <begin position="66"/>
        <end position="88"/>
    </location>
</feature>
<evidence type="ECO:0000256" key="1">
    <source>
        <dbReference type="SAM" id="Phobius"/>
    </source>
</evidence>
<dbReference type="Proteomes" id="UP000529310">
    <property type="component" value="Unassembled WGS sequence"/>
</dbReference>
<dbReference type="RefSeq" id="WP_165142947.1">
    <property type="nucleotide sequence ID" value="NZ_CP049255.1"/>
</dbReference>
<organism evidence="2 3">
    <name type="scientific">Microbacterium endophyticum</name>
    <dbReference type="NCBI Taxonomy" id="1526412"/>
    <lineage>
        <taxon>Bacteria</taxon>
        <taxon>Bacillati</taxon>
        <taxon>Actinomycetota</taxon>
        <taxon>Actinomycetes</taxon>
        <taxon>Micrococcales</taxon>
        <taxon>Microbacteriaceae</taxon>
        <taxon>Microbacterium</taxon>
    </lineage>
</organism>
<sequence length="388" mass="43856">MAKSPLATAEVSTVSLGSLPGRIYMQLLKEAVRARAGVVNLLGIAIVLAVGVNLVAAGLSSWLTPWGGAVLGAVLVFTTSIVVVLVQLRSRREAVVYRGFLPIYKGVPVRVPGYHLANSAEMYLRAVLDEKPALAAQWDAEPLLPTKSGLPNVNGAQSRLIREAVEYVLLDSLSTNLTDYFNKDSWFRTRIRTHERDHLRDLFPDNRILEFLSSPYEDRDGFAERRSAEDGEVRTRGRAIAIYSGTRIFSEFRLNLPKDVHVRRLAPGRILFDSRYMQTELKVEFDGASYNLDRDFLEAYIGIKDHDFVYSDSGNVWSVRLTFESRLRWRSFFSLRAWRLHKWAESFAEKSRNRFDGASFLSSISWEATRTMLRVQKTLGSSSNSTHS</sequence>
<feature type="transmembrane region" description="Helical" evidence="1">
    <location>
        <begin position="37"/>
        <end position="60"/>
    </location>
</feature>
<reference evidence="2 3" key="1">
    <citation type="submission" date="2020-08" db="EMBL/GenBank/DDBJ databases">
        <title>Sequencing the genomes of 1000 actinobacteria strains.</title>
        <authorList>
            <person name="Klenk H.-P."/>
        </authorList>
    </citation>
    <scope>NUCLEOTIDE SEQUENCE [LARGE SCALE GENOMIC DNA]</scope>
    <source>
        <strain evidence="2 3">DSM 27099</strain>
    </source>
</reference>
<dbReference type="AlphaFoldDB" id="A0A7W4YLX2"/>